<evidence type="ECO:0000256" key="2">
    <source>
        <dbReference type="SAM" id="Phobius"/>
    </source>
</evidence>
<proteinExistence type="predicted"/>
<feature type="compositionally biased region" description="Low complexity" evidence="1">
    <location>
        <begin position="200"/>
        <end position="211"/>
    </location>
</feature>
<keyword evidence="4" id="KW-1185">Reference proteome</keyword>
<keyword evidence="2" id="KW-1133">Transmembrane helix</keyword>
<comment type="caution">
    <text evidence="3">The sequence shown here is derived from an EMBL/GenBank/DDBJ whole genome shotgun (WGS) entry which is preliminary data.</text>
</comment>
<dbReference type="Proteomes" id="UP000308199">
    <property type="component" value="Unassembled WGS sequence"/>
</dbReference>
<sequence length="304" mass="32033">MDKGFYLSGWPTTGLPTGSISIWPAYITFALAAMFIRGTITLKSLSLAPGLHRRLQHEAELVKKAALQHGKKGKPSKRAKLVKALVIKSEEPNPYLYTEVDLGLDSGSDLVNSSTAMTSKYGSKKIDTASKTPATHPGQAEEQAKSKGSSKFPSSSTSSKSNITSDFSLTWETSGASAPKDRPKQSLNSTGMPSTEKTVTSTSRAAPASSSTLFPLPSSINFAAFSDTRASLGFPLSLGAGMCTSLLPSAAMNATAGGILGKRKMQFASVPETAVTYPEIPTGATIDWVPPTSAARELKRARRG</sequence>
<dbReference type="AlphaFoldDB" id="A0A4S4L0M0"/>
<dbReference type="OrthoDB" id="3269881at2759"/>
<name>A0A4S4L0M0_9AGAM</name>
<dbReference type="EMBL" id="SGPK01000308">
    <property type="protein sequence ID" value="THH04826.1"/>
    <property type="molecule type" value="Genomic_DNA"/>
</dbReference>
<evidence type="ECO:0000256" key="1">
    <source>
        <dbReference type="SAM" id="MobiDB-lite"/>
    </source>
</evidence>
<keyword evidence="2" id="KW-0812">Transmembrane</keyword>
<feature type="transmembrane region" description="Helical" evidence="2">
    <location>
        <begin position="20"/>
        <end position="40"/>
    </location>
</feature>
<keyword evidence="2" id="KW-0472">Membrane</keyword>
<feature type="region of interest" description="Disordered" evidence="1">
    <location>
        <begin position="121"/>
        <end position="211"/>
    </location>
</feature>
<feature type="compositionally biased region" description="Low complexity" evidence="1">
    <location>
        <begin position="146"/>
        <end position="168"/>
    </location>
</feature>
<organism evidence="3 4">
    <name type="scientific">Phellinidium pouzarii</name>
    <dbReference type="NCBI Taxonomy" id="167371"/>
    <lineage>
        <taxon>Eukaryota</taxon>
        <taxon>Fungi</taxon>
        <taxon>Dikarya</taxon>
        <taxon>Basidiomycota</taxon>
        <taxon>Agaricomycotina</taxon>
        <taxon>Agaricomycetes</taxon>
        <taxon>Hymenochaetales</taxon>
        <taxon>Hymenochaetaceae</taxon>
        <taxon>Phellinidium</taxon>
    </lineage>
</organism>
<evidence type="ECO:0000313" key="3">
    <source>
        <dbReference type="EMBL" id="THH04826.1"/>
    </source>
</evidence>
<protein>
    <submittedName>
        <fullName evidence="3">Uncharacterized protein</fullName>
    </submittedName>
</protein>
<gene>
    <name evidence="3" type="ORF">EW145_g5238</name>
</gene>
<evidence type="ECO:0000313" key="4">
    <source>
        <dbReference type="Proteomes" id="UP000308199"/>
    </source>
</evidence>
<accession>A0A4S4L0M0</accession>
<feature type="compositionally biased region" description="Polar residues" evidence="1">
    <location>
        <begin position="185"/>
        <end position="199"/>
    </location>
</feature>
<reference evidence="3 4" key="1">
    <citation type="submission" date="2019-02" db="EMBL/GenBank/DDBJ databases">
        <title>Genome sequencing of the rare red list fungi Phellinidium pouzarii.</title>
        <authorList>
            <person name="Buettner E."/>
            <person name="Kellner H."/>
        </authorList>
    </citation>
    <scope>NUCLEOTIDE SEQUENCE [LARGE SCALE GENOMIC DNA]</scope>
    <source>
        <strain evidence="3 4">DSM 108285</strain>
    </source>
</reference>